<feature type="domain" description="NfeD integral membrane" evidence="7">
    <location>
        <begin position="248"/>
        <end position="364"/>
    </location>
</feature>
<dbReference type="SUPFAM" id="SSF141322">
    <property type="entry name" value="NfeD domain-like"/>
    <property type="match status" value="1"/>
</dbReference>
<evidence type="ECO:0000313" key="9">
    <source>
        <dbReference type="EMBL" id="RLE12645.1"/>
    </source>
</evidence>
<dbReference type="InterPro" id="IPR002810">
    <property type="entry name" value="NfeD-like_C"/>
</dbReference>
<feature type="transmembrane region" description="Helical" evidence="5">
    <location>
        <begin position="240"/>
        <end position="263"/>
    </location>
</feature>
<accession>A0A662DB04</accession>
<dbReference type="CDD" id="cd07020">
    <property type="entry name" value="Clp_protease_NfeD_1"/>
    <property type="match status" value="1"/>
</dbReference>
<dbReference type="InterPro" id="IPR052165">
    <property type="entry name" value="Membrane_assoc_protease"/>
</dbReference>
<feature type="transmembrane region" description="Helical" evidence="5">
    <location>
        <begin position="270"/>
        <end position="287"/>
    </location>
</feature>
<dbReference type="InterPro" id="IPR056739">
    <property type="entry name" value="NfeD_membrane"/>
</dbReference>
<evidence type="ECO:0000259" key="6">
    <source>
        <dbReference type="Pfam" id="PF01957"/>
    </source>
</evidence>
<dbReference type="Pfam" id="PF01957">
    <property type="entry name" value="NfeD"/>
    <property type="match status" value="1"/>
</dbReference>
<keyword evidence="3 5" id="KW-1133">Transmembrane helix</keyword>
<keyword evidence="4 5" id="KW-0472">Membrane</keyword>
<feature type="transmembrane region" description="Helical" evidence="5">
    <location>
        <begin position="293"/>
        <end position="310"/>
    </location>
</feature>
<dbReference type="PANTHER" id="PTHR33507:SF4">
    <property type="entry name" value="NODULATION COMPETITIVENESS PROTEIN NFED"/>
    <property type="match status" value="1"/>
</dbReference>
<dbReference type="Gene3D" id="2.40.50.140">
    <property type="entry name" value="Nucleic acid-binding proteins"/>
    <property type="match status" value="1"/>
</dbReference>
<evidence type="ECO:0000259" key="8">
    <source>
        <dbReference type="Pfam" id="PF25145"/>
    </source>
</evidence>
<evidence type="ECO:0000256" key="4">
    <source>
        <dbReference type="ARBA" id="ARBA00023136"/>
    </source>
</evidence>
<proteinExistence type="predicted"/>
<feature type="transmembrane region" description="Helical" evidence="5">
    <location>
        <begin position="317"/>
        <end position="335"/>
    </location>
</feature>
<comment type="caution">
    <text evidence="9">The sequence shown here is derived from an EMBL/GenBank/DDBJ whole genome shotgun (WGS) entry which is preliminary data.</text>
</comment>
<evidence type="ECO:0000313" key="10">
    <source>
        <dbReference type="Proteomes" id="UP000267654"/>
    </source>
</evidence>
<organism evidence="9 10">
    <name type="scientific">Aerophobetes bacterium</name>
    <dbReference type="NCBI Taxonomy" id="2030807"/>
    <lineage>
        <taxon>Bacteria</taxon>
        <taxon>Candidatus Aerophobota</taxon>
    </lineage>
</organism>
<evidence type="ECO:0000256" key="3">
    <source>
        <dbReference type="ARBA" id="ARBA00022989"/>
    </source>
</evidence>
<evidence type="ECO:0000256" key="2">
    <source>
        <dbReference type="ARBA" id="ARBA00022692"/>
    </source>
</evidence>
<dbReference type="InterPro" id="IPR029045">
    <property type="entry name" value="ClpP/crotonase-like_dom_sf"/>
</dbReference>
<evidence type="ECO:0000256" key="5">
    <source>
        <dbReference type="SAM" id="Phobius"/>
    </source>
</evidence>
<evidence type="ECO:0000259" key="7">
    <source>
        <dbReference type="Pfam" id="PF24961"/>
    </source>
</evidence>
<dbReference type="Proteomes" id="UP000267654">
    <property type="component" value="Unassembled WGS sequence"/>
</dbReference>
<reference evidence="9 10" key="1">
    <citation type="submission" date="2018-06" db="EMBL/GenBank/DDBJ databases">
        <title>Extensive metabolic versatility and redundancy in microbially diverse, dynamic hydrothermal sediments.</title>
        <authorList>
            <person name="Dombrowski N."/>
            <person name="Teske A."/>
            <person name="Baker B.J."/>
        </authorList>
    </citation>
    <scope>NUCLEOTIDE SEQUENCE [LARGE SCALE GENOMIC DNA]</scope>
    <source>
        <strain evidence="9">B19_G9</strain>
    </source>
</reference>
<comment type="subcellular location">
    <subcellularLocation>
        <location evidence="1">Membrane</location>
        <topology evidence="1">Multi-pass membrane protein</topology>
    </subcellularLocation>
</comment>
<dbReference type="InterPro" id="IPR056738">
    <property type="entry name" value="NfeD1b_N"/>
</dbReference>
<protein>
    <submittedName>
        <fullName evidence="9">Nodulation protein NfeD</fullName>
    </submittedName>
</protein>
<evidence type="ECO:0000256" key="1">
    <source>
        <dbReference type="ARBA" id="ARBA00004141"/>
    </source>
</evidence>
<dbReference type="InterPro" id="IPR012340">
    <property type="entry name" value="NA-bd_OB-fold"/>
</dbReference>
<dbReference type="PANTHER" id="PTHR33507">
    <property type="entry name" value="INNER MEMBRANE PROTEIN YBBJ"/>
    <property type="match status" value="1"/>
</dbReference>
<gene>
    <name evidence="9" type="ORF">DRI96_04215</name>
</gene>
<keyword evidence="2 5" id="KW-0812">Transmembrane</keyword>
<dbReference type="FunFam" id="3.90.226.10:FF:000089">
    <property type="entry name" value="Membrane-bound serine protease"/>
    <property type="match status" value="1"/>
</dbReference>
<dbReference type="EMBL" id="QMQB01000143">
    <property type="protein sequence ID" value="RLE12645.1"/>
    <property type="molecule type" value="Genomic_DNA"/>
</dbReference>
<name>A0A662DB04_UNCAE</name>
<dbReference type="AlphaFoldDB" id="A0A662DB04"/>
<feature type="domain" description="NfeD1b N-terminal" evidence="8">
    <location>
        <begin position="40"/>
        <end position="199"/>
    </location>
</feature>
<dbReference type="GO" id="GO:0016020">
    <property type="term" value="C:membrane"/>
    <property type="evidence" value="ECO:0007669"/>
    <property type="project" value="UniProtKB-SubCell"/>
</dbReference>
<dbReference type="Pfam" id="PF24961">
    <property type="entry name" value="NfeD_membrane"/>
    <property type="match status" value="1"/>
</dbReference>
<sequence length="441" mass="48051">MKKLFLNTLKIRIFLSFALTGVLIFLSALSVQAAFEVAQLIKIEGTISPATVEYVKKAFLYAREKNVQFLVIQLDTPGGLDTSMRTIVKLIMNSDIPVVVYVGPKGARAASAGVFIALSAHILAMAPGTNIGAAHPVSLMGGMDKNMEKKVVNDAAAYIKSIAEKRGRNAEWAEKAVRESISTPSEEALKLKIIDVIAENRGELLKKINGRKVIIDDKRIILNTEGIKIDFFQPGFKDRFLQYLADPNLAYILLMIGIWGIILEFFNPGILFPGIAGSICLILSFFSLQLLPFNLVGLLLIILAAVLFILETQITSYGALTIGGIISLTLGSLMLLEPSAVYIHIGWEYILVGVGVTVFLFAFIISYAIKAQFKKPTTGEGGLVGMVGIARTDLNPSGKVYVHGELWNATNITPGEIIKKGEKVKVVKLEGMKLIVKKKEV</sequence>
<feature type="domain" description="NfeD-like C-terminal" evidence="6">
    <location>
        <begin position="382"/>
        <end position="438"/>
    </location>
</feature>
<dbReference type="Pfam" id="PF25145">
    <property type="entry name" value="NfeD1b_N"/>
    <property type="match status" value="1"/>
</dbReference>
<feature type="transmembrane region" description="Helical" evidence="5">
    <location>
        <begin position="347"/>
        <end position="369"/>
    </location>
</feature>
<dbReference type="SUPFAM" id="SSF52096">
    <property type="entry name" value="ClpP/crotonase"/>
    <property type="match status" value="1"/>
</dbReference>
<dbReference type="Gene3D" id="3.90.226.10">
    <property type="entry name" value="2-enoyl-CoA Hydratase, Chain A, domain 1"/>
    <property type="match status" value="1"/>
</dbReference>